<feature type="domain" description="AAA+ ATPase" evidence="5">
    <location>
        <begin position="72"/>
        <end position="312"/>
    </location>
</feature>
<dbReference type="Gene3D" id="3.40.50.300">
    <property type="entry name" value="P-loop containing nucleotide triphosphate hydrolases"/>
    <property type="match status" value="2"/>
</dbReference>
<dbReference type="OrthoDB" id="1721884at2759"/>
<dbReference type="AlphaFoldDB" id="A0A836CKX4"/>
<evidence type="ECO:0000259" key="5">
    <source>
        <dbReference type="SMART" id="SM00382"/>
    </source>
</evidence>
<evidence type="ECO:0000313" key="7">
    <source>
        <dbReference type="EMBL" id="KAG5190092.1"/>
    </source>
</evidence>
<evidence type="ECO:0000256" key="4">
    <source>
        <dbReference type="ARBA" id="ARBA00023186"/>
    </source>
</evidence>
<reference evidence="7" key="1">
    <citation type="submission" date="2021-02" db="EMBL/GenBank/DDBJ databases">
        <title>First Annotated Genome of the Yellow-green Alga Tribonema minus.</title>
        <authorList>
            <person name="Mahan K.M."/>
        </authorList>
    </citation>
    <scope>NUCLEOTIDE SEQUENCE</scope>
    <source>
        <strain evidence="7">UTEX B ZZ1240</strain>
    </source>
</reference>
<dbReference type="GO" id="GO:0051603">
    <property type="term" value="P:proteolysis involved in protein catabolic process"/>
    <property type="evidence" value="ECO:0007669"/>
    <property type="project" value="TreeGrafter"/>
</dbReference>
<dbReference type="Pfam" id="PF10431">
    <property type="entry name" value="ClpB_D2-small"/>
    <property type="match status" value="1"/>
</dbReference>
<gene>
    <name evidence="7" type="ORF">JKP88DRAFT_271498</name>
</gene>
<name>A0A836CKX4_9STRA</name>
<keyword evidence="1" id="KW-0963">Cytoplasm</keyword>
<dbReference type="GO" id="GO:0016887">
    <property type="term" value="F:ATP hydrolysis activity"/>
    <property type="evidence" value="ECO:0007669"/>
    <property type="project" value="InterPro"/>
</dbReference>
<dbReference type="PANTHER" id="PTHR48102:SF3">
    <property type="entry name" value="ATP-DEPENDENT PROTEASE ATPASE SUBUNIT HSLU"/>
    <property type="match status" value="1"/>
</dbReference>
<keyword evidence="8" id="KW-1185">Reference proteome</keyword>
<dbReference type="GO" id="GO:0009376">
    <property type="term" value="C:HslUV protease complex"/>
    <property type="evidence" value="ECO:0007669"/>
    <property type="project" value="TreeGrafter"/>
</dbReference>
<evidence type="ECO:0000256" key="1">
    <source>
        <dbReference type="ARBA" id="ARBA00022490"/>
    </source>
</evidence>
<sequence>MQQALLLRLPSSAAATSPLANGLGAALKPREVVDQLNKYIVGQPEAKRAVAIALRNRWRRHRLPEDLRNEVIPKNILMIGPTGCGKTEIARRLAKLSQAPFIKVLQEEAVCECGRGRAASDLALELPFFPVKREDYRIQLRGGEHATRTVTVDVPTDRGAANIMQVDQGSLAGAVKALGSVLTSKRTESKKMLIPDALVALEEAALDEMIDMGEVVKDAIAAVEQDGIVFLDEIDKICNASDYRGADASAEGVQRDLLPLIEGSAITTKHGNINTDFILFIGSGAFSQCKPSDLIAELQGRLPIRVELKGLTEEDMYRILTEPVTNLIRQQEELLAAENITLVFEDAAIREIARVAAQVNRTVENIGARRLHTVLERVVEEISFDAADSPPGTTITVTPELVRRRVTDMLIESDLSKYIL</sequence>
<evidence type="ECO:0000256" key="3">
    <source>
        <dbReference type="ARBA" id="ARBA00022840"/>
    </source>
</evidence>
<dbReference type="SUPFAM" id="SSF52540">
    <property type="entry name" value="P-loop containing nucleoside triphosphate hydrolases"/>
    <property type="match status" value="1"/>
</dbReference>
<proteinExistence type="predicted"/>
<dbReference type="InterPro" id="IPR019489">
    <property type="entry name" value="Clp_ATPase_C"/>
</dbReference>
<dbReference type="InterPro" id="IPR027417">
    <property type="entry name" value="P-loop_NTPase"/>
</dbReference>
<dbReference type="Gene3D" id="1.10.8.60">
    <property type="match status" value="1"/>
</dbReference>
<dbReference type="EMBL" id="JAFCMP010000039">
    <property type="protein sequence ID" value="KAG5190092.1"/>
    <property type="molecule type" value="Genomic_DNA"/>
</dbReference>
<keyword evidence="3 7" id="KW-0067">ATP-binding</keyword>
<dbReference type="InterPro" id="IPR050052">
    <property type="entry name" value="ATP-dep_Clp_protease_ClpX"/>
</dbReference>
<accession>A0A836CKX4</accession>
<dbReference type="Proteomes" id="UP000664859">
    <property type="component" value="Unassembled WGS sequence"/>
</dbReference>
<dbReference type="SMART" id="SM00382">
    <property type="entry name" value="AAA"/>
    <property type="match status" value="1"/>
</dbReference>
<dbReference type="GO" id="GO:0008233">
    <property type="term" value="F:peptidase activity"/>
    <property type="evidence" value="ECO:0007669"/>
    <property type="project" value="UniProtKB-KW"/>
</dbReference>
<protein>
    <submittedName>
        <fullName evidence="7">ATP-dependent protease ATP-binding subunit HslU</fullName>
    </submittedName>
</protein>
<dbReference type="Pfam" id="PF00004">
    <property type="entry name" value="AAA"/>
    <property type="match status" value="1"/>
</dbReference>
<dbReference type="Pfam" id="PF07724">
    <property type="entry name" value="AAA_2"/>
    <property type="match status" value="1"/>
</dbReference>
<dbReference type="PANTHER" id="PTHR48102">
    <property type="entry name" value="ATP-DEPENDENT CLP PROTEASE ATP-BINDING SUBUNIT CLPX-LIKE, MITOCHONDRIAL-RELATED"/>
    <property type="match status" value="1"/>
</dbReference>
<keyword evidence="7" id="KW-0378">Hydrolase</keyword>
<keyword evidence="7" id="KW-0645">Protease</keyword>
<dbReference type="FunFam" id="3.40.50.300:FF:000213">
    <property type="entry name" value="ATP-dependent protease ATPase subunit HslU"/>
    <property type="match status" value="1"/>
</dbReference>
<keyword evidence="2" id="KW-0547">Nucleotide-binding</keyword>
<dbReference type="InterPro" id="IPR003959">
    <property type="entry name" value="ATPase_AAA_core"/>
</dbReference>
<dbReference type="SMART" id="SM01086">
    <property type="entry name" value="ClpB_D2-small"/>
    <property type="match status" value="1"/>
</dbReference>
<dbReference type="GO" id="GO:0005524">
    <property type="term" value="F:ATP binding"/>
    <property type="evidence" value="ECO:0007669"/>
    <property type="project" value="UniProtKB-KW"/>
</dbReference>
<dbReference type="InterPro" id="IPR003593">
    <property type="entry name" value="AAA+_ATPase"/>
</dbReference>
<evidence type="ECO:0000259" key="6">
    <source>
        <dbReference type="SMART" id="SM01086"/>
    </source>
</evidence>
<comment type="caution">
    <text evidence="7">The sequence shown here is derived from an EMBL/GenBank/DDBJ whole genome shotgun (WGS) entry which is preliminary data.</text>
</comment>
<organism evidence="7 8">
    <name type="scientific">Tribonema minus</name>
    <dbReference type="NCBI Taxonomy" id="303371"/>
    <lineage>
        <taxon>Eukaryota</taxon>
        <taxon>Sar</taxon>
        <taxon>Stramenopiles</taxon>
        <taxon>Ochrophyta</taxon>
        <taxon>PX clade</taxon>
        <taxon>Xanthophyceae</taxon>
        <taxon>Tribonematales</taxon>
        <taxon>Tribonemataceae</taxon>
        <taxon>Tribonema</taxon>
    </lineage>
</organism>
<evidence type="ECO:0000313" key="8">
    <source>
        <dbReference type="Proteomes" id="UP000664859"/>
    </source>
</evidence>
<feature type="domain" description="Clp ATPase C-terminal" evidence="6">
    <location>
        <begin position="311"/>
        <end position="403"/>
    </location>
</feature>
<keyword evidence="4" id="KW-0143">Chaperone</keyword>
<evidence type="ECO:0000256" key="2">
    <source>
        <dbReference type="ARBA" id="ARBA00022741"/>
    </source>
</evidence>